<evidence type="ECO:0000256" key="2">
    <source>
        <dbReference type="ARBA" id="ARBA00022801"/>
    </source>
</evidence>
<gene>
    <name evidence="5" type="ORF">B0T10DRAFT_532205</name>
</gene>
<dbReference type="Gene3D" id="3.40.50.1820">
    <property type="entry name" value="alpha/beta hydrolase"/>
    <property type="match status" value="1"/>
</dbReference>
<name>A0A9P9AJN5_9HYPO</name>
<protein>
    <recommendedName>
        <fullName evidence="1">1-alkyl-2-acetylglycerophosphocholine esterase</fullName>
        <ecNumber evidence="1">3.1.1.47</ecNumber>
    </recommendedName>
</protein>
<dbReference type="Proteomes" id="UP000777438">
    <property type="component" value="Unassembled WGS sequence"/>
</dbReference>
<sequence length="382" mass="41044">MLALFFLFATIAHAIVVSGPSGPWRVSHRVVELTDESRWDPYASETSPHKRRILTSFFLPIHGGHQGCKLDRVDYLPPLTVEAYGKVASGLGLPNTTFEGFELEFCKASSKKQPPLPVVIFSPGFSGSRLLSSAQAQSLASQGNVVITVDHPYEATVVEFPDGTAVYGSIGDEVDEETIEKAARVRSQDVSFLIDQISEPSNLPGDLDRRLDTSKIFVYGHSIGGAASALVAFNDARVLGGLNLDGLLRGPVSEAGLDVPFFIIGAESTANATSNYGGFMDKLRGVKMLLTIDGTEHLSFFDVPLLLSLRDDLPPDLKPAIAALFGTTPVKRVAAIVNDILGTVTSFLFKGKVEPFCQVEDRISEAVIVEMDLKGACSDKAS</sequence>
<dbReference type="SUPFAM" id="SSF53474">
    <property type="entry name" value="alpha/beta-Hydrolases"/>
    <property type="match status" value="1"/>
</dbReference>
<dbReference type="GO" id="GO:0016042">
    <property type="term" value="P:lipid catabolic process"/>
    <property type="evidence" value="ECO:0007669"/>
    <property type="project" value="UniProtKB-KW"/>
</dbReference>
<evidence type="ECO:0000256" key="4">
    <source>
        <dbReference type="ARBA" id="ARBA00023098"/>
    </source>
</evidence>
<dbReference type="OrthoDB" id="2363873at2759"/>
<proteinExistence type="predicted"/>
<keyword evidence="6" id="KW-1185">Reference proteome</keyword>
<dbReference type="GO" id="GO:0003847">
    <property type="term" value="F:1-alkyl-2-acetylglycerophosphocholine esterase activity"/>
    <property type="evidence" value="ECO:0007669"/>
    <property type="project" value="UniProtKB-EC"/>
</dbReference>
<organism evidence="5 6">
    <name type="scientific">Thelonectria olida</name>
    <dbReference type="NCBI Taxonomy" id="1576542"/>
    <lineage>
        <taxon>Eukaryota</taxon>
        <taxon>Fungi</taxon>
        <taxon>Dikarya</taxon>
        <taxon>Ascomycota</taxon>
        <taxon>Pezizomycotina</taxon>
        <taxon>Sordariomycetes</taxon>
        <taxon>Hypocreomycetidae</taxon>
        <taxon>Hypocreales</taxon>
        <taxon>Nectriaceae</taxon>
        <taxon>Thelonectria</taxon>
    </lineage>
</organism>
<dbReference type="AlphaFoldDB" id="A0A9P9AJN5"/>
<dbReference type="PANTHER" id="PTHR10272:SF14">
    <property type="entry name" value="PAF ACETYLHYDROLASE FAMILY PROTEIN"/>
    <property type="match status" value="1"/>
</dbReference>
<evidence type="ECO:0000313" key="5">
    <source>
        <dbReference type="EMBL" id="KAH6879441.1"/>
    </source>
</evidence>
<reference evidence="5 6" key="1">
    <citation type="journal article" date="2021" name="Nat. Commun.">
        <title>Genetic determinants of endophytism in the Arabidopsis root mycobiome.</title>
        <authorList>
            <person name="Mesny F."/>
            <person name="Miyauchi S."/>
            <person name="Thiergart T."/>
            <person name="Pickel B."/>
            <person name="Atanasova L."/>
            <person name="Karlsson M."/>
            <person name="Huettel B."/>
            <person name="Barry K.W."/>
            <person name="Haridas S."/>
            <person name="Chen C."/>
            <person name="Bauer D."/>
            <person name="Andreopoulos W."/>
            <person name="Pangilinan J."/>
            <person name="LaButti K."/>
            <person name="Riley R."/>
            <person name="Lipzen A."/>
            <person name="Clum A."/>
            <person name="Drula E."/>
            <person name="Henrissat B."/>
            <person name="Kohler A."/>
            <person name="Grigoriev I.V."/>
            <person name="Martin F.M."/>
            <person name="Hacquard S."/>
        </authorList>
    </citation>
    <scope>NUCLEOTIDE SEQUENCE [LARGE SCALE GENOMIC DNA]</scope>
    <source>
        <strain evidence="5 6">MPI-CAGE-CH-0241</strain>
    </source>
</reference>
<dbReference type="InterPro" id="IPR029058">
    <property type="entry name" value="AB_hydrolase_fold"/>
</dbReference>
<keyword evidence="2 5" id="KW-0378">Hydrolase</keyword>
<keyword evidence="3" id="KW-0442">Lipid degradation</keyword>
<evidence type="ECO:0000256" key="3">
    <source>
        <dbReference type="ARBA" id="ARBA00022963"/>
    </source>
</evidence>
<dbReference type="EMBL" id="JAGPYM010000029">
    <property type="protein sequence ID" value="KAH6879441.1"/>
    <property type="molecule type" value="Genomic_DNA"/>
</dbReference>
<evidence type="ECO:0000313" key="6">
    <source>
        <dbReference type="Proteomes" id="UP000777438"/>
    </source>
</evidence>
<dbReference type="EC" id="3.1.1.47" evidence="1"/>
<dbReference type="Pfam" id="PF03403">
    <property type="entry name" value="PAF-AH_p_II"/>
    <property type="match status" value="2"/>
</dbReference>
<comment type="caution">
    <text evidence="5">The sequence shown here is derived from an EMBL/GenBank/DDBJ whole genome shotgun (WGS) entry which is preliminary data.</text>
</comment>
<accession>A0A9P9AJN5</accession>
<evidence type="ECO:0000256" key="1">
    <source>
        <dbReference type="ARBA" id="ARBA00013201"/>
    </source>
</evidence>
<keyword evidence="4" id="KW-0443">Lipid metabolism</keyword>
<dbReference type="PANTHER" id="PTHR10272">
    <property type="entry name" value="PLATELET-ACTIVATING FACTOR ACETYLHYDROLASE"/>
    <property type="match status" value="1"/>
</dbReference>